<dbReference type="PROSITE" id="PS50850">
    <property type="entry name" value="MFS"/>
    <property type="match status" value="1"/>
</dbReference>
<feature type="transmembrane region" description="Helical" evidence="6">
    <location>
        <begin position="441"/>
        <end position="464"/>
    </location>
</feature>
<protein>
    <recommendedName>
        <fullName evidence="7">Major facilitator superfamily (MFS) profile domain-containing protein</fullName>
    </recommendedName>
</protein>
<feature type="transmembrane region" description="Helical" evidence="6">
    <location>
        <begin position="215"/>
        <end position="238"/>
    </location>
</feature>
<dbReference type="PANTHER" id="PTHR23506">
    <property type="entry name" value="GH10249P"/>
    <property type="match status" value="1"/>
</dbReference>
<dbReference type="SUPFAM" id="SSF103473">
    <property type="entry name" value="MFS general substrate transporter"/>
    <property type="match status" value="1"/>
</dbReference>
<feature type="transmembrane region" description="Helical" evidence="6">
    <location>
        <begin position="286"/>
        <end position="305"/>
    </location>
</feature>
<sequence>MPDLTIHSLREFWFKWRSSRVLILFIVFVALFLDNMLLTTIVPIIPDYLYHLQNPKSPMDETYKFLAKNCSNDELVRHRSYFVRHPFQFRKILRTSCNWTVDWAMNKTEIENKQRTIILENENRWVGVMFASKAFVQLLTNPFIGPLTNRVGYSLPMFSGFVIMFVSTLTFVFSKSFGLLFLARAIQGIGSACSSVSGLGMLADRYPNDEERGKAMGTALGGLALGVLVGPPFGGFMYEYVGKASPFLVLAALGLFDGILQLSVLQPGVSGEPVEGASLKTLIKDPYILVAAGAITFGNVGIAMMEPSLPIWMMTTMRASEFQQGAAFLPASISYLIGTNLFGPMAHKMGRWLCCMIGMILISVALIGVPMATSIYGLIIPNGILGFAIGMVDSSMMPTMGYLVDLRHASVYGSVYAIADVAFCLGFAIGPAMSGFIVHAFGFRCMLYTIAFICLCYAPLMFFLRNPPAKDEKMSLIMNENHSSFSYARSKSIDNDSGY</sequence>
<dbReference type="InterPro" id="IPR011701">
    <property type="entry name" value="MFS"/>
</dbReference>
<evidence type="ECO:0000256" key="6">
    <source>
        <dbReference type="SAM" id="Phobius"/>
    </source>
</evidence>
<feature type="transmembrane region" description="Helical" evidence="6">
    <location>
        <begin position="350"/>
        <end position="369"/>
    </location>
</feature>
<dbReference type="FunFam" id="1.20.1250.20:FF:000145">
    <property type="entry name" value="Chromaffin granule amine transporter"/>
    <property type="match status" value="1"/>
</dbReference>
<feature type="transmembrane region" description="Helical" evidence="6">
    <location>
        <begin position="151"/>
        <end position="173"/>
    </location>
</feature>
<organism evidence="8 9">
    <name type="scientific">Adineta steineri</name>
    <dbReference type="NCBI Taxonomy" id="433720"/>
    <lineage>
        <taxon>Eukaryota</taxon>
        <taxon>Metazoa</taxon>
        <taxon>Spiralia</taxon>
        <taxon>Gnathifera</taxon>
        <taxon>Rotifera</taxon>
        <taxon>Eurotatoria</taxon>
        <taxon>Bdelloidea</taxon>
        <taxon>Adinetida</taxon>
        <taxon>Adinetidae</taxon>
        <taxon>Adineta</taxon>
    </lineage>
</organism>
<feature type="transmembrane region" description="Helical" evidence="6">
    <location>
        <begin position="21"/>
        <end position="45"/>
    </location>
</feature>
<feature type="transmembrane region" description="Helical" evidence="6">
    <location>
        <begin position="179"/>
        <end position="203"/>
    </location>
</feature>
<keyword evidence="9" id="KW-1185">Reference proteome</keyword>
<dbReference type="GO" id="GO:0015842">
    <property type="term" value="P:aminergic neurotransmitter loading into synaptic vesicle"/>
    <property type="evidence" value="ECO:0007669"/>
    <property type="project" value="TreeGrafter"/>
</dbReference>
<comment type="caution">
    <text evidence="8">The sequence shown here is derived from an EMBL/GenBank/DDBJ whole genome shotgun (WGS) entry which is preliminary data.</text>
</comment>
<dbReference type="InterPro" id="IPR020846">
    <property type="entry name" value="MFS_dom"/>
</dbReference>
<keyword evidence="3 6" id="KW-0812">Transmembrane</keyword>
<proteinExistence type="predicted"/>
<feature type="transmembrane region" description="Helical" evidence="6">
    <location>
        <begin position="244"/>
        <end position="265"/>
    </location>
</feature>
<evidence type="ECO:0000256" key="3">
    <source>
        <dbReference type="ARBA" id="ARBA00022692"/>
    </source>
</evidence>
<dbReference type="Pfam" id="PF07690">
    <property type="entry name" value="MFS_1"/>
    <property type="match status" value="1"/>
</dbReference>
<evidence type="ECO:0000256" key="4">
    <source>
        <dbReference type="ARBA" id="ARBA00022989"/>
    </source>
</evidence>
<evidence type="ECO:0000256" key="1">
    <source>
        <dbReference type="ARBA" id="ARBA00004141"/>
    </source>
</evidence>
<dbReference type="GO" id="GO:0005335">
    <property type="term" value="F:serotonin:sodium:chloride symporter activity"/>
    <property type="evidence" value="ECO:0007669"/>
    <property type="project" value="TreeGrafter"/>
</dbReference>
<evidence type="ECO:0000256" key="2">
    <source>
        <dbReference type="ARBA" id="ARBA00022448"/>
    </source>
</evidence>
<evidence type="ECO:0000259" key="7">
    <source>
        <dbReference type="PROSITE" id="PS50850"/>
    </source>
</evidence>
<name>A0A814QDE9_9BILA</name>
<evidence type="ECO:0000256" key="5">
    <source>
        <dbReference type="ARBA" id="ARBA00023136"/>
    </source>
</evidence>
<dbReference type="PANTHER" id="PTHR23506:SF23">
    <property type="entry name" value="GH10249P"/>
    <property type="match status" value="1"/>
</dbReference>
<dbReference type="GO" id="GO:0043195">
    <property type="term" value="C:terminal bouton"/>
    <property type="evidence" value="ECO:0007669"/>
    <property type="project" value="TreeGrafter"/>
</dbReference>
<dbReference type="CDD" id="cd17384">
    <property type="entry name" value="MFS_SLC18A1_2_VAT1_2"/>
    <property type="match status" value="1"/>
</dbReference>
<dbReference type="Proteomes" id="UP000663832">
    <property type="component" value="Unassembled WGS sequence"/>
</dbReference>
<dbReference type="InterPro" id="IPR036259">
    <property type="entry name" value="MFS_trans_sf"/>
</dbReference>
<feature type="domain" description="Major facilitator superfamily (MFS) profile" evidence="7">
    <location>
        <begin position="23"/>
        <end position="469"/>
    </location>
</feature>
<comment type="subcellular location">
    <subcellularLocation>
        <location evidence="1">Membrane</location>
        <topology evidence="1">Multi-pass membrane protein</topology>
    </subcellularLocation>
</comment>
<feature type="transmembrane region" description="Helical" evidence="6">
    <location>
        <begin position="409"/>
        <end position="429"/>
    </location>
</feature>
<feature type="transmembrane region" description="Helical" evidence="6">
    <location>
        <begin position="325"/>
        <end position="343"/>
    </location>
</feature>
<keyword evidence="2" id="KW-0813">Transport</keyword>
<reference evidence="8" key="1">
    <citation type="submission" date="2021-02" db="EMBL/GenBank/DDBJ databases">
        <authorList>
            <person name="Nowell W R."/>
        </authorList>
    </citation>
    <scope>NUCLEOTIDE SEQUENCE</scope>
</reference>
<dbReference type="EMBL" id="CAJNOM010000136">
    <property type="protein sequence ID" value="CAF1118424.1"/>
    <property type="molecule type" value="Genomic_DNA"/>
</dbReference>
<gene>
    <name evidence="8" type="ORF">QVE165_LOCUS21255</name>
</gene>
<dbReference type="InterPro" id="IPR050930">
    <property type="entry name" value="MFS_Vesicular_Transporter"/>
</dbReference>
<dbReference type="Gene3D" id="1.20.1250.20">
    <property type="entry name" value="MFS general substrate transporter like domains"/>
    <property type="match status" value="2"/>
</dbReference>
<evidence type="ECO:0000313" key="8">
    <source>
        <dbReference type="EMBL" id="CAF1118424.1"/>
    </source>
</evidence>
<dbReference type="OrthoDB" id="5086884at2759"/>
<dbReference type="GO" id="GO:0030672">
    <property type="term" value="C:synaptic vesicle membrane"/>
    <property type="evidence" value="ECO:0007669"/>
    <property type="project" value="TreeGrafter"/>
</dbReference>
<keyword evidence="5 6" id="KW-0472">Membrane</keyword>
<accession>A0A814QDE9</accession>
<evidence type="ECO:0000313" key="9">
    <source>
        <dbReference type="Proteomes" id="UP000663832"/>
    </source>
</evidence>
<keyword evidence="4 6" id="KW-1133">Transmembrane helix</keyword>
<dbReference type="AlphaFoldDB" id="A0A814QDE9"/>
<feature type="transmembrane region" description="Helical" evidence="6">
    <location>
        <begin position="375"/>
        <end position="397"/>
    </location>
</feature>